<name>A0A6C2UFC9_9BACT</name>
<dbReference type="InterPro" id="IPR001789">
    <property type="entry name" value="Sig_transdc_resp-reg_receiver"/>
</dbReference>
<accession>A0A6C2UFC9</accession>
<evidence type="ECO:0000313" key="7">
    <source>
        <dbReference type="Proteomes" id="UP000346198"/>
    </source>
</evidence>
<sequence length="222" mass="24296">MTSPSNSFGSALIWIVEDNDDYREQLADLLSLDASIKCPNTFASYEEAREQMESDDTLPDIMLMDLNLPGIHGIEAIREMKQSHPAVQTVVLTVAGNRKTVFEALRAGAAGYLLKSEPFEGILQHIHEVIEGGGIPLSSSVTPYILDVLKMAPATEKDSDLTDHEIQILEKLANGQSRKEIASEFNVATVTIDYHLRNIYGKLGVHSTSGAVGQAFRKGILK</sequence>
<dbReference type="InterPro" id="IPR011006">
    <property type="entry name" value="CheY-like_superfamily"/>
</dbReference>
<proteinExistence type="predicted"/>
<dbReference type="Gene3D" id="3.40.50.2300">
    <property type="match status" value="1"/>
</dbReference>
<dbReference type="SUPFAM" id="SSF52172">
    <property type="entry name" value="CheY-like"/>
    <property type="match status" value="1"/>
</dbReference>
<protein>
    <submittedName>
        <fullName evidence="6">Transcriptional regulatory protein DegU</fullName>
    </submittedName>
</protein>
<dbReference type="CDD" id="cd17535">
    <property type="entry name" value="REC_NarL-like"/>
    <property type="match status" value="1"/>
</dbReference>
<dbReference type="CDD" id="cd06170">
    <property type="entry name" value="LuxR_C_like"/>
    <property type="match status" value="1"/>
</dbReference>
<dbReference type="AlphaFoldDB" id="A0A6C2UFC9"/>
<dbReference type="GO" id="GO:0006355">
    <property type="term" value="P:regulation of DNA-templated transcription"/>
    <property type="evidence" value="ECO:0007669"/>
    <property type="project" value="InterPro"/>
</dbReference>
<dbReference type="SUPFAM" id="SSF46894">
    <property type="entry name" value="C-terminal effector domain of the bipartite response regulators"/>
    <property type="match status" value="1"/>
</dbReference>
<dbReference type="GO" id="GO:0000160">
    <property type="term" value="P:phosphorelay signal transduction system"/>
    <property type="evidence" value="ECO:0007669"/>
    <property type="project" value="InterPro"/>
</dbReference>
<keyword evidence="2" id="KW-0238">DNA-binding</keyword>
<evidence type="ECO:0000256" key="1">
    <source>
        <dbReference type="ARBA" id="ARBA00022553"/>
    </source>
</evidence>
<keyword evidence="7" id="KW-1185">Reference proteome</keyword>
<dbReference type="SMART" id="SM00421">
    <property type="entry name" value="HTH_LUXR"/>
    <property type="match status" value="1"/>
</dbReference>
<feature type="domain" description="HTH luxR-type" evidence="4">
    <location>
        <begin position="154"/>
        <end position="219"/>
    </location>
</feature>
<dbReference type="Proteomes" id="UP000346198">
    <property type="component" value="Unassembled WGS sequence"/>
</dbReference>
<evidence type="ECO:0000256" key="2">
    <source>
        <dbReference type="ARBA" id="ARBA00023125"/>
    </source>
</evidence>
<dbReference type="InterPro" id="IPR000792">
    <property type="entry name" value="Tscrpt_reg_LuxR_C"/>
</dbReference>
<feature type="modified residue" description="4-aspartylphosphate" evidence="3">
    <location>
        <position position="65"/>
    </location>
</feature>
<dbReference type="PROSITE" id="PS50043">
    <property type="entry name" value="HTH_LUXR_2"/>
    <property type="match status" value="1"/>
</dbReference>
<dbReference type="InterPro" id="IPR016032">
    <property type="entry name" value="Sig_transdc_resp-reg_C-effctor"/>
</dbReference>
<evidence type="ECO:0000259" key="5">
    <source>
        <dbReference type="PROSITE" id="PS50110"/>
    </source>
</evidence>
<dbReference type="RefSeq" id="WP_136060051.1">
    <property type="nucleotide sequence ID" value="NZ_CAAHFH010000001.1"/>
</dbReference>
<dbReference type="SMART" id="SM00448">
    <property type="entry name" value="REC"/>
    <property type="match status" value="1"/>
</dbReference>
<evidence type="ECO:0000259" key="4">
    <source>
        <dbReference type="PROSITE" id="PS50043"/>
    </source>
</evidence>
<dbReference type="PRINTS" id="PR00038">
    <property type="entry name" value="HTHLUXR"/>
</dbReference>
<dbReference type="Pfam" id="PF00196">
    <property type="entry name" value="GerE"/>
    <property type="match status" value="1"/>
</dbReference>
<dbReference type="InterPro" id="IPR058245">
    <property type="entry name" value="NreC/VraR/RcsB-like_REC"/>
</dbReference>
<keyword evidence="1 3" id="KW-0597">Phosphoprotein</keyword>
<dbReference type="InterPro" id="IPR039420">
    <property type="entry name" value="WalR-like"/>
</dbReference>
<dbReference type="PROSITE" id="PS50110">
    <property type="entry name" value="RESPONSE_REGULATORY"/>
    <property type="match status" value="1"/>
</dbReference>
<evidence type="ECO:0000313" key="6">
    <source>
        <dbReference type="EMBL" id="VGO18583.1"/>
    </source>
</evidence>
<reference evidence="6 7" key="1">
    <citation type="submission" date="2019-04" db="EMBL/GenBank/DDBJ databases">
        <authorList>
            <person name="Van Vliet M D."/>
        </authorList>
    </citation>
    <scope>NUCLEOTIDE SEQUENCE [LARGE SCALE GENOMIC DNA]</scope>
    <source>
        <strain evidence="6 7">F21</strain>
    </source>
</reference>
<organism evidence="6 7">
    <name type="scientific">Pontiella sulfatireligans</name>
    <dbReference type="NCBI Taxonomy" id="2750658"/>
    <lineage>
        <taxon>Bacteria</taxon>
        <taxon>Pseudomonadati</taxon>
        <taxon>Kiritimatiellota</taxon>
        <taxon>Kiritimatiellia</taxon>
        <taxon>Kiritimatiellales</taxon>
        <taxon>Pontiellaceae</taxon>
        <taxon>Pontiella</taxon>
    </lineage>
</organism>
<gene>
    <name evidence="6" type="primary">degU_2</name>
    <name evidence="6" type="ORF">SCARR_00636</name>
</gene>
<dbReference type="EMBL" id="CAAHFH010000001">
    <property type="protein sequence ID" value="VGO18583.1"/>
    <property type="molecule type" value="Genomic_DNA"/>
</dbReference>
<feature type="domain" description="Response regulatory" evidence="5">
    <location>
        <begin position="12"/>
        <end position="130"/>
    </location>
</feature>
<dbReference type="Pfam" id="PF00072">
    <property type="entry name" value="Response_reg"/>
    <property type="match status" value="1"/>
</dbReference>
<dbReference type="PANTHER" id="PTHR43214">
    <property type="entry name" value="TWO-COMPONENT RESPONSE REGULATOR"/>
    <property type="match status" value="1"/>
</dbReference>
<dbReference type="GO" id="GO:0003677">
    <property type="term" value="F:DNA binding"/>
    <property type="evidence" value="ECO:0007669"/>
    <property type="project" value="UniProtKB-KW"/>
</dbReference>
<evidence type="ECO:0000256" key="3">
    <source>
        <dbReference type="PROSITE-ProRule" id="PRU00169"/>
    </source>
</evidence>